<dbReference type="InterPro" id="IPR036691">
    <property type="entry name" value="Endo/exonu/phosph_ase_sf"/>
</dbReference>
<protein>
    <submittedName>
        <fullName evidence="2">Endonuclease/exonuclease/phosphatase family protein</fullName>
    </submittedName>
</protein>
<dbReference type="GO" id="GO:0004527">
    <property type="term" value="F:exonuclease activity"/>
    <property type="evidence" value="ECO:0007669"/>
    <property type="project" value="UniProtKB-KW"/>
</dbReference>
<name>A0A2T3KYG5_PHOLD</name>
<keyword evidence="2" id="KW-0269">Exonuclease</keyword>
<keyword evidence="2" id="KW-0540">Nuclease</keyword>
<dbReference type="Pfam" id="PF03372">
    <property type="entry name" value="Exo_endo_phos"/>
    <property type="match status" value="1"/>
</dbReference>
<evidence type="ECO:0000259" key="1">
    <source>
        <dbReference type="Pfam" id="PF03372"/>
    </source>
</evidence>
<organism evidence="2 3">
    <name type="scientific">Photobacterium leiognathi subsp. mandapamensis</name>
    <name type="common">Photobacterium mandapamensis</name>
    <dbReference type="NCBI Taxonomy" id="48408"/>
    <lineage>
        <taxon>Bacteria</taxon>
        <taxon>Pseudomonadati</taxon>
        <taxon>Pseudomonadota</taxon>
        <taxon>Gammaproteobacteria</taxon>
        <taxon>Vibrionales</taxon>
        <taxon>Vibrionaceae</taxon>
        <taxon>Photobacterium</taxon>
    </lineage>
</organism>
<proteinExistence type="predicted"/>
<dbReference type="Gene3D" id="3.60.10.10">
    <property type="entry name" value="Endonuclease/exonuclease/phosphatase"/>
    <property type="match status" value="1"/>
</dbReference>
<dbReference type="Proteomes" id="UP000240530">
    <property type="component" value="Unassembled WGS sequence"/>
</dbReference>
<dbReference type="GO" id="GO:0004519">
    <property type="term" value="F:endonuclease activity"/>
    <property type="evidence" value="ECO:0007669"/>
    <property type="project" value="UniProtKB-KW"/>
</dbReference>
<comment type="caution">
    <text evidence="2">The sequence shown here is derived from an EMBL/GenBank/DDBJ whole genome shotgun (WGS) entry which is preliminary data.</text>
</comment>
<dbReference type="EMBL" id="PYNS01000002">
    <property type="protein sequence ID" value="PSV12856.1"/>
    <property type="molecule type" value="Genomic_DNA"/>
</dbReference>
<dbReference type="InterPro" id="IPR005135">
    <property type="entry name" value="Endo/exonuclease/phosphatase"/>
</dbReference>
<gene>
    <name evidence="2" type="ORF">C0W93_03855</name>
</gene>
<dbReference type="AlphaFoldDB" id="A0A2T3KYG5"/>
<reference evidence="2 3" key="1">
    <citation type="submission" date="2018-03" db="EMBL/GenBank/DDBJ databases">
        <title>Whole genome sequencing of Histamine producing bacteria.</title>
        <authorList>
            <person name="Butler K."/>
        </authorList>
    </citation>
    <scope>NUCLEOTIDE SEQUENCE [LARGE SCALE GENOMIC DNA]</scope>
    <source>
        <strain evidence="2 3">Res.4.1</strain>
    </source>
</reference>
<evidence type="ECO:0000313" key="3">
    <source>
        <dbReference type="Proteomes" id="UP000240530"/>
    </source>
</evidence>
<evidence type="ECO:0000313" key="2">
    <source>
        <dbReference type="EMBL" id="PSV12856.1"/>
    </source>
</evidence>
<keyword evidence="2" id="KW-0378">Hydrolase</keyword>
<keyword evidence="2" id="KW-0255">Endonuclease</keyword>
<sequence>MAECKAPFLDTDKSIRVAMFNVSMSDPESGRILHQTEKADNKRFQRLAAIIQHVNADVLLLCEFDHLGQGGDDGSLNNFCQHYLAQSQYQQNAISYPYRYCPPSNTGLLSPVDLNGDGICTLPEDGLGFGEFHGHFSFVILSKYPLNEDKIRTWQTLLWKAMPDALLPTDYYSEAAQEVLRLSSKNHVVVPVLVDGKEINLLCCHPTPPVFDGNERRNAKRNHDEIQLLIDIIENAPYLIDDKKQAGGLEPEDAFIVMGDLNADMVDGDGIKSAIQRLLKHNKINRAVSCGVNTPKSEGGQHYYPWQKRKGRKNEWTHLAGLRLDYVLPSTHLTVSNSGVFWPDKHDPLRHLILDCKGKEKPTAGSDHRMVWVDIIISQ</sequence>
<dbReference type="SUPFAM" id="SSF56219">
    <property type="entry name" value="DNase I-like"/>
    <property type="match status" value="1"/>
</dbReference>
<feature type="domain" description="Endonuclease/exonuclease/phosphatase" evidence="1">
    <location>
        <begin position="21"/>
        <end position="368"/>
    </location>
</feature>
<accession>A0A2T3KYG5</accession>